<reference evidence="1 2" key="1">
    <citation type="journal article" date="2024" name="BMC Genomics">
        <title>Genome assembly of redclaw crayfish (Cherax quadricarinatus) provides insights into its immune adaptation and hypoxia tolerance.</title>
        <authorList>
            <person name="Liu Z."/>
            <person name="Zheng J."/>
            <person name="Li H."/>
            <person name="Fang K."/>
            <person name="Wang S."/>
            <person name="He J."/>
            <person name="Zhou D."/>
            <person name="Weng S."/>
            <person name="Chi M."/>
            <person name="Gu Z."/>
            <person name="He J."/>
            <person name="Li F."/>
            <person name="Wang M."/>
        </authorList>
    </citation>
    <scope>NUCLEOTIDE SEQUENCE [LARGE SCALE GENOMIC DNA]</scope>
    <source>
        <strain evidence="1">ZL_2023a</strain>
    </source>
</reference>
<feature type="non-terminal residue" evidence="1">
    <location>
        <position position="1"/>
    </location>
</feature>
<organism evidence="1 2">
    <name type="scientific">Cherax quadricarinatus</name>
    <name type="common">Australian red claw crayfish</name>
    <dbReference type="NCBI Taxonomy" id="27406"/>
    <lineage>
        <taxon>Eukaryota</taxon>
        <taxon>Metazoa</taxon>
        <taxon>Ecdysozoa</taxon>
        <taxon>Arthropoda</taxon>
        <taxon>Crustacea</taxon>
        <taxon>Multicrustacea</taxon>
        <taxon>Malacostraca</taxon>
        <taxon>Eumalacostraca</taxon>
        <taxon>Eucarida</taxon>
        <taxon>Decapoda</taxon>
        <taxon>Pleocyemata</taxon>
        <taxon>Astacidea</taxon>
        <taxon>Parastacoidea</taxon>
        <taxon>Parastacidae</taxon>
        <taxon>Cherax</taxon>
    </lineage>
</organism>
<feature type="non-terminal residue" evidence="1">
    <location>
        <position position="117"/>
    </location>
</feature>
<evidence type="ECO:0000313" key="2">
    <source>
        <dbReference type="Proteomes" id="UP001445076"/>
    </source>
</evidence>
<gene>
    <name evidence="1" type="ORF">OTU49_002580</name>
</gene>
<keyword evidence="2" id="KW-1185">Reference proteome</keyword>
<sequence length="117" mass="13195">LVSAQENHFTLQCERTAGEICSCKELQESSKVGNYRTNQQCGRTIEETCIVRELQEKPVMWGGNIGETCNMGKYRRNLQCGGTTGQTCNVRKLWRNLQCEGTVEKSSSESKSTFSKF</sequence>
<comment type="caution">
    <text evidence="1">The sequence shown here is derived from an EMBL/GenBank/DDBJ whole genome shotgun (WGS) entry which is preliminary data.</text>
</comment>
<proteinExistence type="predicted"/>
<dbReference type="EMBL" id="JARKIK010000031">
    <property type="protein sequence ID" value="KAK8741256.1"/>
    <property type="molecule type" value="Genomic_DNA"/>
</dbReference>
<protein>
    <submittedName>
        <fullName evidence="1">Uncharacterized protein</fullName>
    </submittedName>
</protein>
<name>A0AAW0XN77_CHEQU</name>
<accession>A0AAW0XN77</accession>
<dbReference type="Proteomes" id="UP001445076">
    <property type="component" value="Unassembled WGS sequence"/>
</dbReference>
<evidence type="ECO:0000313" key="1">
    <source>
        <dbReference type="EMBL" id="KAK8741256.1"/>
    </source>
</evidence>
<dbReference type="AlphaFoldDB" id="A0AAW0XN77"/>